<gene>
    <name evidence="3" type="ORF">TNCT_418661</name>
</gene>
<feature type="non-terminal residue" evidence="3">
    <location>
        <position position="127"/>
    </location>
</feature>
<feature type="domain" description="DH" evidence="2">
    <location>
        <begin position="42"/>
        <end position="127"/>
    </location>
</feature>
<dbReference type="OrthoDB" id="6435562at2759"/>
<keyword evidence="1" id="KW-0344">Guanine-nucleotide releasing factor</keyword>
<dbReference type="Proteomes" id="UP000887116">
    <property type="component" value="Unassembled WGS sequence"/>
</dbReference>
<evidence type="ECO:0000259" key="2">
    <source>
        <dbReference type="PROSITE" id="PS50010"/>
    </source>
</evidence>
<dbReference type="AlphaFoldDB" id="A0A8X6K965"/>
<dbReference type="InterPro" id="IPR035899">
    <property type="entry name" value="DBL_dom_sf"/>
</dbReference>
<evidence type="ECO:0000256" key="1">
    <source>
        <dbReference type="ARBA" id="ARBA00022658"/>
    </source>
</evidence>
<name>A0A8X6K965_TRICU</name>
<dbReference type="PANTHER" id="PTHR12877:SF15">
    <property type="entry name" value="RHO GUANINE NUCLEOTIDE EXCHANGE FACTOR 17"/>
    <property type="match status" value="1"/>
</dbReference>
<protein>
    <submittedName>
        <fullName evidence="3">DH domain-containing protein</fullName>
    </submittedName>
</protein>
<dbReference type="Gene3D" id="1.20.900.10">
    <property type="entry name" value="Dbl homology (DH) domain"/>
    <property type="match status" value="1"/>
</dbReference>
<sequence length="127" mass="14996">MFGRRFKERARSDPWISERIRRYFSRRFTVGTNVPSAQQTDTRTHIVGELYDTEISYVDSLQTIIKKYMIPLKSSEHSAEIEGSQVDQIFCQVPEILKFHETFLETLKNRLGYWDTKQKIGDVFVDV</sequence>
<dbReference type="Pfam" id="PF00621">
    <property type="entry name" value="RhoGEF"/>
    <property type="match status" value="1"/>
</dbReference>
<dbReference type="GO" id="GO:0030036">
    <property type="term" value="P:actin cytoskeleton organization"/>
    <property type="evidence" value="ECO:0007669"/>
    <property type="project" value="TreeGrafter"/>
</dbReference>
<dbReference type="PROSITE" id="PS50010">
    <property type="entry name" value="DH_2"/>
    <property type="match status" value="1"/>
</dbReference>
<dbReference type="InterPro" id="IPR000219">
    <property type="entry name" value="DH_dom"/>
</dbReference>
<dbReference type="EMBL" id="BMAO01000368">
    <property type="protein sequence ID" value="GFQ66424.1"/>
    <property type="molecule type" value="Genomic_DNA"/>
</dbReference>
<dbReference type="SUPFAM" id="SSF48065">
    <property type="entry name" value="DBL homology domain (DH-domain)"/>
    <property type="match status" value="1"/>
</dbReference>
<organism evidence="3 4">
    <name type="scientific">Trichonephila clavata</name>
    <name type="common">Joro spider</name>
    <name type="synonym">Nephila clavata</name>
    <dbReference type="NCBI Taxonomy" id="2740835"/>
    <lineage>
        <taxon>Eukaryota</taxon>
        <taxon>Metazoa</taxon>
        <taxon>Ecdysozoa</taxon>
        <taxon>Arthropoda</taxon>
        <taxon>Chelicerata</taxon>
        <taxon>Arachnida</taxon>
        <taxon>Araneae</taxon>
        <taxon>Araneomorphae</taxon>
        <taxon>Entelegynae</taxon>
        <taxon>Araneoidea</taxon>
        <taxon>Nephilidae</taxon>
        <taxon>Trichonephila</taxon>
    </lineage>
</organism>
<dbReference type="InterPro" id="IPR039919">
    <property type="entry name" value="ARHGEF10/ARHGEF17"/>
</dbReference>
<evidence type="ECO:0000313" key="3">
    <source>
        <dbReference type="EMBL" id="GFQ66424.1"/>
    </source>
</evidence>
<accession>A0A8X6K965</accession>
<dbReference type="GO" id="GO:0005085">
    <property type="term" value="F:guanyl-nucleotide exchange factor activity"/>
    <property type="evidence" value="ECO:0007669"/>
    <property type="project" value="UniProtKB-KW"/>
</dbReference>
<proteinExistence type="predicted"/>
<reference evidence="3" key="1">
    <citation type="submission" date="2020-07" db="EMBL/GenBank/DDBJ databases">
        <title>Multicomponent nature underlies the extraordinary mechanical properties of spider dragline silk.</title>
        <authorList>
            <person name="Kono N."/>
            <person name="Nakamura H."/>
            <person name="Mori M."/>
            <person name="Yoshida Y."/>
            <person name="Ohtoshi R."/>
            <person name="Malay A.D."/>
            <person name="Moran D.A.P."/>
            <person name="Tomita M."/>
            <person name="Numata K."/>
            <person name="Arakawa K."/>
        </authorList>
    </citation>
    <scope>NUCLEOTIDE SEQUENCE</scope>
</reference>
<keyword evidence="4" id="KW-1185">Reference proteome</keyword>
<comment type="caution">
    <text evidence="3">The sequence shown here is derived from an EMBL/GenBank/DDBJ whole genome shotgun (WGS) entry which is preliminary data.</text>
</comment>
<dbReference type="PANTHER" id="PTHR12877">
    <property type="entry name" value="RHO GUANINE NUCLEOTIDE EXCHANGE FACTOR"/>
    <property type="match status" value="1"/>
</dbReference>
<evidence type="ECO:0000313" key="4">
    <source>
        <dbReference type="Proteomes" id="UP000887116"/>
    </source>
</evidence>